<evidence type="ECO:0008006" key="3">
    <source>
        <dbReference type="Google" id="ProtNLM"/>
    </source>
</evidence>
<dbReference type="OrthoDB" id="1466062at2"/>
<evidence type="ECO:0000313" key="1">
    <source>
        <dbReference type="EMBL" id="SDD70068.1"/>
    </source>
</evidence>
<evidence type="ECO:0000313" key="2">
    <source>
        <dbReference type="Proteomes" id="UP000198757"/>
    </source>
</evidence>
<protein>
    <recommendedName>
        <fullName evidence="3">DUF4270 domain-containing protein</fullName>
    </recommendedName>
</protein>
<proteinExistence type="predicted"/>
<dbReference type="InterPro" id="IPR025366">
    <property type="entry name" value="DUF4270"/>
</dbReference>
<keyword evidence="2" id="KW-1185">Reference proteome</keyword>
<dbReference type="AlphaFoldDB" id="A0A1G6WVZ8"/>
<gene>
    <name evidence="1" type="ORF">SAMN04487894_11247</name>
</gene>
<dbReference type="EMBL" id="FMZO01000012">
    <property type="protein sequence ID" value="SDD70068.1"/>
    <property type="molecule type" value="Genomic_DNA"/>
</dbReference>
<reference evidence="2" key="1">
    <citation type="submission" date="2016-10" db="EMBL/GenBank/DDBJ databases">
        <authorList>
            <person name="Varghese N."/>
            <person name="Submissions S."/>
        </authorList>
    </citation>
    <scope>NUCLEOTIDE SEQUENCE [LARGE SCALE GENOMIC DNA]</scope>
    <source>
        <strain evidence="2">DSM 25811 / CCM 8410 / LMG 26954 / E90</strain>
    </source>
</reference>
<accession>A0A1G6WVZ8</accession>
<dbReference type="STRING" id="1285928.SAMN04487894_11247"/>
<name>A0A1G6WVZ8_NIADE</name>
<sequence length="525" mass="57640">MNRLRLLNSIFFVRKRHFFALGLFLLATGFIVSCSKINLATELGQGLIPEVDNIHTFDTTLEVETFNGIFTAANDSFRSSFEFPQILGKIDNDPIFGKTDARLYFQVSPQTKTPFLNEPSKLQLDSVVLVLNNTFIYGDTAMPQTINISEIAGSNDFQGDTMYLLSKQMTTAGLLGSRTIVPHTLKDSVTVIDFKDGTADTTKVANQLRVRLDDAFGRRLLAYDSAGANDGYSTDSVFRSKFKGFALESAGAANTLLGISMLNAQLQVYYRYENKTTAGDMDTATTFFNFQKASSVTLTGNENGSSNYIARDFGGTQIEATGGDAIADPLVYIANTPGTYATVKIPGLATFPNSVIHLAELQMESVFDNSDTTFTSPENMFLDVLDSTDHKYKLVPYVFGLTYSSGYAITNFPAFYSVNSSGNGGHNYYFKKDPQGHLVRQWRFNITGYAQKIALEKVPLFDFRLYAPAGVGLPLGDRNPVTGESKFSVPQSGNLFGMSAVGRVRLGGGNHQGQKMKLRIVYSKL</sequence>
<dbReference type="Pfam" id="PF14092">
    <property type="entry name" value="DUF4270"/>
    <property type="match status" value="1"/>
</dbReference>
<dbReference type="Proteomes" id="UP000198757">
    <property type="component" value="Unassembled WGS sequence"/>
</dbReference>
<organism evidence="1 2">
    <name type="scientific">Niabella drilacis (strain DSM 25811 / CCM 8410 / CCUG 62505 / LMG 26954 / E90)</name>
    <dbReference type="NCBI Taxonomy" id="1285928"/>
    <lineage>
        <taxon>Bacteria</taxon>
        <taxon>Pseudomonadati</taxon>
        <taxon>Bacteroidota</taxon>
        <taxon>Chitinophagia</taxon>
        <taxon>Chitinophagales</taxon>
        <taxon>Chitinophagaceae</taxon>
        <taxon>Niabella</taxon>
    </lineage>
</organism>
<dbReference type="PROSITE" id="PS51257">
    <property type="entry name" value="PROKAR_LIPOPROTEIN"/>
    <property type="match status" value="1"/>
</dbReference>